<dbReference type="AlphaFoldDB" id="A0A8S1T8E6"/>
<feature type="coiled-coil region" evidence="1">
    <location>
        <begin position="216"/>
        <end position="243"/>
    </location>
</feature>
<comment type="caution">
    <text evidence="3">The sequence shown here is derived from an EMBL/GenBank/DDBJ whole genome shotgun (WGS) entry which is preliminary data.</text>
</comment>
<keyword evidence="2" id="KW-1133">Transmembrane helix</keyword>
<evidence type="ECO:0000256" key="1">
    <source>
        <dbReference type="SAM" id="Coils"/>
    </source>
</evidence>
<proteinExistence type="predicted"/>
<name>A0A8S1T8E6_PAROT</name>
<evidence type="ECO:0000313" key="4">
    <source>
        <dbReference type="Proteomes" id="UP000683925"/>
    </source>
</evidence>
<dbReference type="EMBL" id="CAJJDP010000020">
    <property type="protein sequence ID" value="CAD8147719.1"/>
    <property type="molecule type" value="Genomic_DNA"/>
</dbReference>
<protein>
    <submittedName>
        <fullName evidence="3">Uncharacterized protein</fullName>
    </submittedName>
</protein>
<keyword evidence="2" id="KW-0812">Transmembrane</keyword>
<dbReference type="OrthoDB" id="364348at2759"/>
<keyword evidence="2" id="KW-0472">Membrane</keyword>
<feature type="transmembrane region" description="Helical" evidence="2">
    <location>
        <begin position="294"/>
        <end position="315"/>
    </location>
</feature>
<dbReference type="Proteomes" id="UP000683925">
    <property type="component" value="Unassembled WGS sequence"/>
</dbReference>
<keyword evidence="4" id="KW-1185">Reference proteome</keyword>
<keyword evidence="1" id="KW-0175">Coiled coil</keyword>
<dbReference type="OMA" id="QLMPAKQ"/>
<sequence length="316" mass="37443">MLFNNSYGNIYYDGNYFKNLFLCLNQSKSFYQIHLELKHSFKLNLRYLHNVIGKKIEDLINQLKEINDQIQATQITEQFNSQLMPAKQNFKMKADNIKQIVTSLEKSIRGNEQKNILSKLKQSYQKEVERQKRILKSSINSSYEKRFSRISIIRQSKIKGQEIQAEQLKYFVDYNQVRIGQKEEKEIKKYSSVKVEDNSKIKTISIDEEFTVQEWIDFENILIEERQKELEDIEREAFQLNLLTNQMASVQGYQDINLNFGQQNISQVKPQVIVTSNNLVRVITQQKSRFKKKYYIIIGILILIIVVMIILLITIY</sequence>
<reference evidence="3" key="1">
    <citation type="submission" date="2021-01" db="EMBL/GenBank/DDBJ databases">
        <authorList>
            <consortium name="Genoscope - CEA"/>
            <person name="William W."/>
        </authorList>
    </citation>
    <scope>NUCLEOTIDE SEQUENCE</scope>
</reference>
<organism evidence="3 4">
    <name type="scientific">Paramecium octaurelia</name>
    <dbReference type="NCBI Taxonomy" id="43137"/>
    <lineage>
        <taxon>Eukaryota</taxon>
        <taxon>Sar</taxon>
        <taxon>Alveolata</taxon>
        <taxon>Ciliophora</taxon>
        <taxon>Intramacronucleata</taxon>
        <taxon>Oligohymenophorea</taxon>
        <taxon>Peniculida</taxon>
        <taxon>Parameciidae</taxon>
        <taxon>Paramecium</taxon>
    </lineage>
</organism>
<evidence type="ECO:0000256" key="2">
    <source>
        <dbReference type="SAM" id="Phobius"/>
    </source>
</evidence>
<accession>A0A8S1T8E6</accession>
<evidence type="ECO:0000313" key="3">
    <source>
        <dbReference type="EMBL" id="CAD8147719.1"/>
    </source>
</evidence>
<gene>
    <name evidence="3" type="ORF">POCTA_138.1.T0200166</name>
</gene>